<dbReference type="VEuPathDB" id="FungiDB:TAPDE_004293"/>
<protein>
    <submittedName>
        <fullName evidence="2">Uncharacterized protein</fullName>
    </submittedName>
</protein>
<keyword evidence="3" id="KW-1185">Reference proteome</keyword>
<feature type="compositionally biased region" description="Basic and acidic residues" evidence="1">
    <location>
        <begin position="118"/>
        <end position="127"/>
    </location>
</feature>
<evidence type="ECO:0000256" key="1">
    <source>
        <dbReference type="SAM" id="MobiDB-lite"/>
    </source>
</evidence>
<proteinExistence type="predicted"/>
<dbReference type="EMBL" id="CAHR02000190">
    <property type="protein sequence ID" value="CCG83947.1"/>
    <property type="molecule type" value="Genomic_DNA"/>
</dbReference>
<sequence>MAQTTSPSRARTVLGEMPQTSFIVSPNKRKFDSIDACSLDSPKAHTKARKLSEKENMGPVTGPADLHLCSPVTQGPRASQETLADNPESQDTIPDPDLPSSSSDRQPAAQLKTPPGSEVREDGRTVTRDNAGSTQTIASNLKCRLKLAMYKLSCHKEELNYKKLLPRPARPLTVGTLPTPATQPPQRPQPRNLSTQLSTPKPITSNISNERTLPRLMQRSSSGDASISETPIRRNYKMGLSSPPDSREQLPQYLDVRLPGIQRSEEANKTKHYRLPSISALGSYTNPGSEVGNTA</sequence>
<accession>R4XE54</accession>
<evidence type="ECO:0000313" key="2">
    <source>
        <dbReference type="EMBL" id="CCG83947.1"/>
    </source>
</evidence>
<gene>
    <name evidence="2" type="ORF">TAPDE_004293</name>
</gene>
<feature type="compositionally biased region" description="Polar residues" evidence="1">
    <location>
        <begin position="71"/>
        <end position="92"/>
    </location>
</feature>
<dbReference type="AlphaFoldDB" id="R4XE54"/>
<feature type="region of interest" description="Disordered" evidence="1">
    <location>
        <begin position="169"/>
        <end position="207"/>
    </location>
</feature>
<comment type="caution">
    <text evidence="2">The sequence shown here is derived from an EMBL/GenBank/DDBJ whole genome shotgun (WGS) entry which is preliminary data.</text>
</comment>
<feature type="compositionally biased region" description="Polar residues" evidence="1">
    <location>
        <begin position="192"/>
        <end position="207"/>
    </location>
</feature>
<name>R4XE54_TAPDE</name>
<evidence type="ECO:0000313" key="3">
    <source>
        <dbReference type="Proteomes" id="UP000013776"/>
    </source>
</evidence>
<dbReference type="Proteomes" id="UP000013776">
    <property type="component" value="Unassembled WGS sequence"/>
</dbReference>
<reference evidence="2 3" key="1">
    <citation type="journal article" date="2013" name="MBio">
        <title>Genome sequencing of the plant pathogen Taphrina deformans, the causal agent of peach leaf curl.</title>
        <authorList>
            <person name="Cisse O.H."/>
            <person name="Almeida J.M.G.C.F."/>
            <person name="Fonseca A."/>
            <person name="Kumar A.A."/>
            <person name="Salojaervi J."/>
            <person name="Overmyer K."/>
            <person name="Hauser P.M."/>
            <person name="Pagni M."/>
        </authorList>
    </citation>
    <scope>NUCLEOTIDE SEQUENCE [LARGE SCALE GENOMIC DNA]</scope>
    <source>
        <strain evidence="3">PYCC 5710 / ATCC 11124 / CBS 356.35 / IMI 108563 / JCM 9778 / NBRC 8474</strain>
    </source>
</reference>
<feature type="region of interest" description="Disordered" evidence="1">
    <location>
        <begin position="1"/>
        <end position="133"/>
    </location>
</feature>
<organism evidence="2 3">
    <name type="scientific">Taphrina deformans (strain PYCC 5710 / ATCC 11124 / CBS 356.35 / IMI 108563 / JCM 9778 / NBRC 8474)</name>
    <name type="common">Peach leaf curl fungus</name>
    <name type="synonym">Lalaria deformans</name>
    <dbReference type="NCBI Taxonomy" id="1097556"/>
    <lineage>
        <taxon>Eukaryota</taxon>
        <taxon>Fungi</taxon>
        <taxon>Dikarya</taxon>
        <taxon>Ascomycota</taxon>
        <taxon>Taphrinomycotina</taxon>
        <taxon>Taphrinomycetes</taxon>
        <taxon>Taphrinales</taxon>
        <taxon>Taphrinaceae</taxon>
        <taxon>Taphrina</taxon>
    </lineage>
</organism>